<protein>
    <submittedName>
        <fullName evidence="6">GFA family protein</fullName>
    </submittedName>
</protein>
<accession>A0ABT8DW81</accession>
<keyword evidence="3" id="KW-0862">Zinc</keyword>
<dbReference type="Pfam" id="PF04828">
    <property type="entry name" value="GFA"/>
    <property type="match status" value="1"/>
</dbReference>
<evidence type="ECO:0000256" key="1">
    <source>
        <dbReference type="ARBA" id="ARBA00005495"/>
    </source>
</evidence>
<proteinExistence type="inferred from homology"/>
<keyword evidence="2" id="KW-0479">Metal-binding</keyword>
<organism evidence="6 7">
    <name type="scientific">Roseateles violae</name>
    <dbReference type="NCBI Taxonomy" id="3058042"/>
    <lineage>
        <taxon>Bacteria</taxon>
        <taxon>Pseudomonadati</taxon>
        <taxon>Pseudomonadota</taxon>
        <taxon>Betaproteobacteria</taxon>
        <taxon>Burkholderiales</taxon>
        <taxon>Sphaerotilaceae</taxon>
        <taxon>Roseateles</taxon>
    </lineage>
</organism>
<dbReference type="PANTHER" id="PTHR33337:SF40">
    <property type="entry name" value="CENP-V_GFA DOMAIN-CONTAINING PROTEIN-RELATED"/>
    <property type="match status" value="1"/>
</dbReference>
<name>A0ABT8DW81_9BURK</name>
<reference evidence="6 7" key="1">
    <citation type="submission" date="2023-06" db="EMBL/GenBank/DDBJ databases">
        <title>Pelomonas sp. PFR6 16S ribosomal RNA gene Genome sequencing and assembly.</title>
        <authorList>
            <person name="Woo H."/>
        </authorList>
    </citation>
    <scope>NUCLEOTIDE SEQUENCE [LARGE SCALE GENOMIC DNA]</scope>
    <source>
        <strain evidence="6 7">PFR6</strain>
    </source>
</reference>
<comment type="caution">
    <text evidence="6">The sequence shown here is derived from an EMBL/GenBank/DDBJ whole genome shotgun (WGS) entry which is preliminary data.</text>
</comment>
<evidence type="ECO:0000259" key="5">
    <source>
        <dbReference type="PROSITE" id="PS51891"/>
    </source>
</evidence>
<comment type="similarity">
    <text evidence="1">Belongs to the Gfa family.</text>
</comment>
<dbReference type="EMBL" id="JAUHHC010000005">
    <property type="protein sequence ID" value="MDN3922356.1"/>
    <property type="molecule type" value="Genomic_DNA"/>
</dbReference>
<sequence length="133" mass="14665">MRVTGSCHCGAIAYEAEVDPARVVLCHCSDCQRLSGCAYRVSIATTRQRLRLLRGEPACYVKQADSGARRAQEFCAACGSPLFTYDLATPDRMGLRVGCIDQRQALRPARQIWCRSALPWAMDIAALPRSAEE</sequence>
<dbReference type="SUPFAM" id="SSF51316">
    <property type="entry name" value="Mss4-like"/>
    <property type="match status" value="1"/>
</dbReference>
<evidence type="ECO:0000313" key="6">
    <source>
        <dbReference type="EMBL" id="MDN3922356.1"/>
    </source>
</evidence>
<dbReference type="PANTHER" id="PTHR33337">
    <property type="entry name" value="GFA DOMAIN-CONTAINING PROTEIN"/>
    <property type="match status" value="1"/>
</dbReference>
<keyword evidence="7" id="KW-1185">Reference proteome</keyword>
<dbReference type="Proteomes" id="UP001228044">
    <property type="component" value="Unassembled WGS sequence"/>
</dbReference>
<evidence type="ECO:0000313" key="7">
    <source>
        <dbReference type="Proteomes" id="UP001228044"/>
    </source>
</evidence>
<evidence type="ECO:0000256" key="4">
    <source>
        <dbReference type="ARBA" id="ARBA00023239"/>
    </source>
</evidence>
<dbReference type="InterPro" id="IPR006913">
    <property type="entry name" value="CENP-V/GFA"/>
</dbReference>
<dbReference type="RefSeq" id="WP_290360659.1">
    <property type="nucleotide sequence ID" value="NZ_JAUHHC010000005.1"/>
</dbReference>
<keyword evidence="4" id="KW-0456">Lyase</keyword>
<dbReference type="PROSITE" id="PS51891">
    <property type="entry name" value="CENP_V_GFA"/>
    <property type="match status" value="1"/>
</dbReference>
<dbReference type="Gene3D" id="3.90.1590.10">
    <property type="entry name" value="glutathione-dependent formaldehyde- activating enzyme (gfa)"/>
    <property type="match status" value="1"/>
</dbReference>
<dbReference type="InterPro" id="IPR011057">
    <property type="entry name" value="Mss4-like_sf"/>
</dbReference>
<evidence type="ECO:0000256" key="3">
    <source>
        <dbReference type="ARBA" id="ARBA00022833"/>
    </source>
</evidence>
<evidence type="ECO:0000256" key="2">
    <source>
        <dbReference type="ARBA" id="ARBA00022723"/>
    </source>
</evidence>
<gene>
    <name evidence="6" type="ORF">QWJ38_18855</name>
</gene>
<feature type="domain" description="CENP-V/GFA" evidence="5">
    <location>
        <begin position="3"/>
        <end position="121"/>
    </location>
</feature>